<dbReference type="InterPro" id="IPR005880">
    <property type="entry name" value="Ribosomal_uL2_bac/org-type"/>
</dbReference>
<feature type="compositionally biased region" description="Basic residues" evidence="8">
    <location>
        <begin position="316"/>
        <end position="325"/>
    </location>
</feature>
<evidence type="ECO:0000259" key="10">
    <source>
        <dbReference type="SMART" id="SM01383"/>
    </source>
</evidence>
<dbReference type="GO" id="GO:0016740">
    <property type="term" value="F:transferase activity"/>
    <property type="evidence" value="ECO:0007669"/>
    <property type="project" value="InterPro"/>
</dbReference>
<dbReference type="RefSeq" id="XP_018986357.1">
    <property type="nucleotide sequence ID" value="XM_019132334.1"/>
</dbReference>
<dbReference type="SMART" id="SM01382">
    <property type="entry name" value="Ribosomal_L2_C"/>
    <property type="match status" value="1"/>
</dbReference>
<dbReference type="Pfam" id="PF00181">
    <property type="entry name" value="Ribosomal_L2_N"/>
    <property type="match status" value="1"/>
</dbReference>
<proteinExistence type="inferred from homology"/>
<dbReference type="InterPro" id="IPR002171">
    <property type="entry name" value="Ribosomal_uL2"/>
</dbReference>
<dbReference type="EMBL" id="KV454428">
    <property type="protein sequence ID" value="ODQ81029.1"/>
    <property type="molecule type" value="Genomic_DNA"/>
</dbReference>
<dbReference type="GO" id="GO:0003735">
    <property type="term" value="F:structural constituent of ribosome"/>
    <property type="evidence" value="ECO:0007669"/>
    <property type="project" value="InterPro"/>
</dbReference>
<dbReference type="SMART" id="SM01383">
    <property type="entry name" value="Ribosomal_L2"/>
    <property type="match status" value="1"/>
</dbReference>
<comment type="similarity">
    <text evidence="2">Belongs to the universal ribosomal protein uL2 family.</text>
</comment>
<dbReference type="Gene3D" id="4.10.950.10">
    <property type="entry name" value="Ribosomal protein L2, domain 3"/>
    <property type="match status" value="1"/>
</dbReference>
<dbReference type="InterPro" id="IPR012340">
    <property type="entry name" value="NA-bd_OB-fold"/>
</dbReference>
<dbReference type="GO" id="GO:0005762">
    <property type="term" value="C:mitochondrial large ribosomal subunit"/>
    <property type="evidence" value="ECO:0007669"/>
    <property type="project" value="TreeGrafter"/>
</dbReference>
<dbReference type="PANTHER" id="PTHR13691:SF5">
    <property type="entry name" value="LARGE RIBOSOMAL SUBUNIT PROTEIN UL2M"/>
    <property type="match status" value="1"/>
</dbReference>
<evidence type="ECO:0000256" key="2">
    <source>
        <dbReference type="ARBA" id="ARBA00005636"/>
    </source>
</evidence>
<evidence type="ECO:0000256" key="4">
    <source>
        <dbReference type="ARBA" id="ARBA00023128"/>
    </source>
</evidence>
<evidence type="ECO:0000256" key="3">
    <source>
        <dbReference type="ARBA" id="ARBA00022980"/>
    </source>
</evidence>
<feature type="region of interest" description="Disordered" evidence="8">
    <location>
        <begin position="284"/>
        <end position="344"/>
    </location>
</feature>
<dbReference type="FunFam" id="4.10.950.10:FF:000001">
    <property type="entry name" value="50S ribosomal protein L2"/>
    <property type="match status" value="1"/>
</dbReference>
<comment type="function">
    <text evidence="6">Component of the mitochondrial ribosome (mitoribosome), a dedicated translation machinery responsible for the synthesis of mitochondrial genome-encoded proteins, including at least some of the essential transmembrane subunits of the mitochondrial respiratory chain. The mitoribosomes are attached to the mitochondrial inner membrane and translation products are cotranslationally integrated into the membrane.</text>
</comment>
<accession>A0A1E3QTM0</accession>
<keyword evidence="4" id="KW-0496">Mitochondrion</keyword>
<dbReference type="PANTHER" id="PTHR13691">
    <property type="entry name" value="RIBOSOMAL PROTEIN L2"/>
    <property type="match status" value="1"/>
</dbReference>
<dbReference type="InterPro" id="IPR014722">
    <property type="entry name" value="Rib_uL2_dom2"/>
</dbReference>
<evidence type="ECO:0000259" key="9">
    <source>
        <dbReference type="SMART" id="SM01382"/>
    </source>
</evidence>
<dbReference type="FunFam" id="2.40.50.140:FF:000128">
    <property type="entry name" value="50S ribosomal protein L2"/>
    <property type="match status" value="1"/>
</dbReference>
<organism evidence="11 12">
    <name type="scientific">Babjeviella inositovora NRRL Y-12698</name>
    <dbReference type="NCBI Taxonomy" id="984486"/>
    <lineage>
        <taxon>Eukaryota</taxon>
        <taxon>Fungi</taxon>
        <taxon>Dikarya</taxon>
        <taxon>Ascomycota</taxon>
        <taxon>Saccharomycotina</taxon>
        <taxon>Pichiomycetes</taxon>
        <taxon>Serinales incertae sedis</taxon>
        <taxon>Babjeviella</taxon>
    </lineage>
</organism>
<keyword evidence="12" id="KW-1185">Reference proteome</keyword>
<protein>
    <recommendedName>
        <fullName evidence="7">Large ribosomal subunit protein uL2m</fullName>
    </recommendedName>
</protein>
<feature type="domain" description="Large ribosomal subunit protein uL2 C-terminal" evidence="9">
    <location>
        <begin position="183"/>
        <end position="314"/>
    </location>
</feature>
<evidence type="ECO:0000256" key="5">
    <source>
        <dbReference type="ARBA" id="ARBA00023274"/>
    </source>
</evidence>
<evidence type="ECO:0000256" key="8">
    <source>
        <dbReference type="SAM" id="MobiDB-lite"/>
    </source>
</evidence>
<dbReference type="NCBIfam" id="TIGR01171">
    <property type="entry name" value="rplB_bact"/>
    <property type="match status" value="1"/>
</dbReference>
<name>A0A1E3QTM0_9ASCO</name>
<evidence type="ECO:0000313" key="11">
    <source>
        <dbReference type="EMBL" id="ODQ81029.1"/>
    </source>
</evidence>
<comment type="subcellular location">
    <subcellularLocation>
        <location evidence="1">Mitochondrion</location>
    </subcellularLocation>
</comment>
<dbReference type="Pfam" id="PF03947">
    <property type="entry name" value="Ribosomal_L2_C"/>
    <property type="match status" value="1"/>
</dbReference>
<dbReference type="GeneID" id="30150187"/>
<dbReference type="InterPro" id="IPR008991">
    <property type="entry name" value="Translation_prot_SH3-like_sf"/>
</dbReference>
<evidence type="ECO:0000256" key="7">
    <source>
        <dbReference type="ARBA" id="ARBA00069872"/>
    </source>
</evidence>
<dbReference type="SUPFAM" id="SSF50104">
    <property type="entry name" value="Translation proteins SH3-like domain"/>
    <property type="match status" value="1"/>
</dbReference>
<reference evidence="12" key="1">
    <citation type="submission" date="2016-05" db="EMBL/GenBank/DDBJ databases">
        <title>Comparative genomics of biotechnologically important yeasts.</title>
        <authorList>
            <consortium name="DOE Joint Genome Institute"/>
            <person name="Riley R."/>
            <person name="Haridas S."/>
            <person name="Wolfe K.H."/>
            <person name="Lopes M.R."/>
            <person name="Hittinger C.T."/>
            <person name="Goker M."/>
            <person name="Salamov A."/>
            <person name="Wisecaver J."/>
            <person name="Long T.M."/>
            <person name="Aerts A.L."/>
            <person name="Barry K."/>
            <person name="Choi C."/>
            <person name="Clum A."/>
            <person name="Coughlan A.Y."/>
            <person name="Deshpande S."/>
            <person name="Douglass A.P."/>
            <person name="Hanson S.J."/>
            <person name="Klenk H.-P."/>
            <person name="Labutti K."/>
            <person name="Lapidus A."/>
            <person name="Lindquist E."/>
            <person name="Lipzen A."/>
            <person name="Meier-Kolthoff J.P."/>
            <person name="Ohm R.A."/>
            <person name="Otillar R.P."/>
            <person name="Pangilinan J."/>
            <person name="Peng Y."/>
            <person name="Rokas A."/>
            <person name="Rosa C.A."/>
            <person name="Scheuner C."/>
            <person name="Sibirny A.A."/>
            <person name="Slot J.C."/>
            <person name="Stielow J.B."/>
            <person name="Sun H."/>
            <person name="Kurtzman C.P."/>
            <person name="Blackwell M."/>
            <person name="Grigoriev I.V."/>
            <person name="Jeffries T.W."/>
        </authorList>
    </citation>
    <scope>NUCLEOTIDE SEQUENCE [LARGE SCALE GENOMIC DNA]</scope>
    <source>
        <strain evidence="12">NRRL Y-12698</strain>
    </source>
</reference>
<evidence type="ECO:0000256" key="6">
    <source>
        <dbReference type="ARBA" id="ARBA00037226"/>
    </source>
</evidence>
<dbReference type="Gene3D" id="2.30.30.30">
    <property type="match status" value="1"/>
</dbReference>
<dbReference type="GO" id="GO:0032543">
    <property type="term" value="P:mitochondrial translation"/>
    <property type="evidence" value="ECO:0007669"/>
    <property type="project" value="TreeGrafter"/>
</dbReference>
<dbReference type="InterPro" id="IPR022669">
    <property type="entry name" value="Ribosomal_uL2_C"/>
</dbReference>
<evidence type="ECO:0000313" key="12">
    <source>
        <dbReference type="Proteomes" id="UP000094336"/>
    </source>
</evidence>
<dbReference type="AlphaFoldDB" id="A0A1E3QTM0"/>
<dbReference type="InterPro" id="IPR014726">
    <property type="entry name" value="Ribosomal_uL2_dom3"/>
</dbReference>
<feature type="compositionally biased region" description="Basic and acidic residues" evidence="8">
    <location>
        <begin position="326"/>
        <end position="344"/>
    </location>
</feature>
<keyword evidence="3" id="KW-0689">Ribosomal protein</keyword>
<evidence type="ECO:0000256" key="1">
    <source>
        <dbReference type="ARBA" id="ARBA00004173"/>
    </source>
</evidence>
<feature type="compositionally biased region" description="Basic residues" evidence="8">
    <location>
        <begin position="295"/>
        <end position="305"/>
    </location>
</feature>
<feature type="domain" description="Large ribosomal subunit protein uL2 RNA-binding" evidence="10">
    <location>
        <begin position="80"/>
        <end position="156"/>
    </location>
</feature>
<dbReference type="GO" id="GO:0003723">
    <property type="term" value="F:RNA binding"/>
    <property type="evidence" value="ECO:0007669"/>
    <property type="project" value="InterPro"/>
</dbReference>
<dbReference type="Gene3D" id="2.40.50.140">
    <property type="entry name" value="Nucleic acid-binding proteins"/>
    <property type="match status" value="1"/>
</dbReference>
<dbReference type="InterPro" id="IPR022666">
    <property type="entry name" value="Ribosomal_uL2_RNA-bd_dom"/>
</dbReference>
<keyword evidence="5" id="KW-0687">Ribonucleoprotein</keyword>
<dbReference type="Proteomes" id="UP000094336">
    <property type="component" value="Unassembled WGS sequence"/>
</dbReference>
<sequence length="344" mass="38525">MEELKSTKFTIVPNEQDLTQLEKQDALIQRQRRLMKQGVQLKLYKPHSPGRRWYRAPINDHLHKGKPYKKLTVALRSSGGRNNQGRITIRGRGGGHKRRYRLVDFKRFTRGIHNVLRIEYDPSRTCHIALIENKETGAKSYVLAADGLRAGDEIESFRLGIPEHYIAEMGGKIDPALLAAKTNKRGNCLPLHMVPLGAVIHSIGLKAKGGPGQLCRAAGTYGRLLAKVPNKKRAIVRLSSGEHRYVPLNACATLGVVSNPGHQMGMRGKAGRSRWRGFRPKVRGVAQNRCDHPHGGGRGKSKSKVTSRSPWGVLAKNHKTRTGKHANKEKIKDRPRKYVDNNRN</sequence>
<dbReference type="STRING" id="984486.A0A1E3QTM0"/>
<dbReference type="SUPFAM" id="SSF50249">
    <property type="entry name" value="Nucleic acid-binding proteins"/>
    <property type="match status" value="1"/>
</dbReference>
<gene>
    <name evidence="11" type="ORF">BABINDRAFT_59541</name>
</gene>
<dbReference type="OrthoDB" id="268576at2759"/>